<gene>
    <name evidence="2" type="ORF">FA13DRAFT_1911767</name>
</gene>
<evidence type="ECO:0000313" key="2">
    <source>
        <dbReference type="EMBL" id="TEB35705.1"/>
    </source>
</evidence>
<dbReference type="AlphaFoldDB" id="A0A4Y7TND4"/>
<comment type="caution">
    <text evidence="2">The sequence shown here is derived from an EMBL/GenBank/DDBJ whole genome shotgun (WGS) entry which is preliminary data.</text>
</comment>
<protein>
    <submittedName>
        <fullName evidence="2">Uncharacterized protein</fullName>
    </submittedName>
</protein>
<proteinExistence type="predicted"/>
<organism evidence="2 3">
    <name type="scientific">Coprinellus micaceus</name>
    <name type="common">Glistening ink-cap mushroom</name>
    <name type="synonym">Coprinus micaceus</name>
    <dbReference type="NCBI Taxonomy" id="71717"/>
    <lineage>
        <taxon>Eukaryota</taxon>
        <taxon>Fungi</taxon>
        <taxon>Dikarya</taxon>
        <taxon>Basidiomycota</taxon>
        <taxon>Agaricomycotina</taxon>
        <taxon>Agaricomycetes</taxon>
        <taxon>Agaricomycetidae</taxon>
        <taxon>Agaricales</taxon>
        <taxon>Agaricineae</taxon>
        <taxon>Psathyrellaceae</taxon>
        <taxon>Coprinellus</taxon>
    </lineage>
</organism>
<feature type="compositionally biased region" description="Basic and acidic residues" evidence="1">
    <location>
        <begin position="63"/>
        <end position="73"/>
    </location>
</feature>
<feature type="compositionally biased region" description="Polar residues" evidence="1">
    <location>
        <begin position="9"/>
        <end position="18"/>
    </location>
</feature>
<feature type="region of interest" description="Disordered" evidence="1">
    <location>
        <begin position="55"/>
        <end position="89"/>
    </location>
</feature>
<keyword evidence="3" id="KW-1185">Reference proteome</keyword>
<reference evidence="2 3" key="1">
    <citation type="journal article" date="2019" name="Nat. Ecol. Evol.">
        <title>Megaphylogeny resolves global patterns of mushroom evolution.</title>
        <authorList>
            <person name="Varga T."/>
            <person name="Krizsan K."/>
            <person name="Foldi C."/>
            <person name="Dima B."/>
            <person name="Sanchez-Garcia M."/>
            <person name="Sanchez-Ramirez S."/>
            <person name="Szollosi G.J."/>
            <person name="Szarkandi J.G."/>
            <person name="Papp V."/>
            <person name="Albert L."/>
            <person name="Andreopoulos W."/>
            <person name="Angelini C."/>
            <person name="Antonin V."/>
            <person name="Barry K.W."/>
            <person name="Bougher N.L."/>
            <person name="Buchanan P."/>
            <person name="Buyck B."/>
            <person name="Bense V."/>
            <person name="Catcheside P."/>
            <person name="Chovatia M."/>
            <person name="Cooper J."/>
            <person name="Damon W."/>
            <person name="Desjardin D."/>
            <person name="Finy P."/>
            <person name="Geml J."/>
            <person name="Haridas S."/>
            <person name="Hughes K."/>
            <person name="Justo A."/>
            <person name="Karasinski D."/>
            <person name="Kautmanova I."/>
            <person name="Kiss B."/>
            <person name="Kocsube S."/>
            <person name="Kotiranta H."/>
            <person name="LaButti K.M."/>
            <person name="Lechner B.E."/>
            <person name="Liimatainen K."/>
            <person name="Lipzen A."/>
            <person name="Lukacs Z."/>
            <person name="Mihaltcheva S."/>
            <person name="Morgado L.N."/>
            <person name="Niskanen T."/>
            <person name="Noordeloos M.E."/>
            <person name="Ohm R.A."/>
            <person name="Ortiz-Santana B."/>
            <person name="Ovrebo C."/>
            <person name="Racz N."/>
            <person name="Riley R."/>
            <person name="Savchenko A."/>
            <person name="Shiryaev A."/>
            <person name="Soop K."/>
            <person name="Spirin V."/>
            <person name="Szebenyi C."/>
            <person name="Tomsovsky M."/>
            <person name="Tulloss R.E."/>
            <person name="Uehling J."/>
            <person name="Grigoriev I.V."/>
            <person name="Vagvolgyi C."/>
            <person name="Papp T."/>
            <person name="Martin F.M."/>
            <person name="Miettinen O."/>
            <person name="Hibbett D.S."/>
            <person name="Nagy L.G."/>
        </authorList>
    </citation>
    <scope>NUCLEOTIDE SEQUENCE [LARGE SCALE GENOMIC DNA]</scope>
    <source>
        <strain evidence="2 3">FP101781</strain>
    </source>
</reference>
<sequence length="414" mass="46064">MTLSGGTGQKSEPPTNRTGLLAEMNMSDGEEVGDGEGFEADMDWSFGAIGRTMATEVSSTTENGKRGEAERSLGDNTTSQNEAEIQVSPDQKMKMILSGLLVDATTGLIEARKNPEPGEIVEATPGVPTCRPQESIRNALYAYGLIYPLEAILYGRKTRMEDACDAMGAYADALIAWVQETRSTTLIPLQIFYKDAIVAKQDHSGIPGSHCDTEALAYSDKRVQCLQSKLSAVRARWEGCDRVRQQLDQSWRTHRTRTEAEWQARNIVSNCPEKVAAERALNALQRLQASHAKQTPKLEWMQQWIDRVQTHPADAIPTLVDSPDPTLTIAEFAESWVVQHWASKVGLRISEKMVRTCEGFTRQVMNDVVDDVEARVRRIMKMLDALGSESCHDAWIPSQHERHHEREETPSAGP</sequence>
<accession>A0A4Y7TND4</accession>
<feature type="compositionally biased region" description="Polar residues" evidence="1">
    <location>
        <begin position="74"/>
        <end position="83"/>
    </location>
</feature>
<dbReference type="EMBL" id="QPFP01000007">
    <property type="protein sequence ID" value="TEB35705.1"/>
    <property type="molecule type" value="Genomic_DNA"/>
</dbReference>
<evidence type="ECO:0000313" key="3">
    <source>
        <dbReference type="Proteomes" id="UP000298030"/>
    </source>
</evidence>
<dbReference type="Proteomes" id="UP000298030">
    <property type="component" value="Unassembled WGS sequence"/>
</dbReference>
<evidence type="ECO:0000256" key="1">
    <source>
        <dbReference type="SAM" id="MobiDB-lite"/>
    </source>
</evidence>
<feature type="region of interest" description="Disordered" evidence="1">
    <location>
        <begin position="1"/>
        <end position="20"/>
    </location>
</feature>
<name>A0A4Y7TND4_COPMI</name>